<name>A0A7G2CT79_9TRYP</name>
<dbReference type="InterPro" id="IPR011990">
    <property type="entry name" value="TPR-like_helical_dom_sf"/>
</dbReference>
<feature type="region of interest" description="Disordered" evidence="1">
    <location>
        <begin position="206"/>
        <end position="230"/>
    </location>
</feature>
<dbReference type="EMBL" id="LR877169">
    <property type="protein sequence ID" value="CAD2222261.1"/>
    <property type="molecule type" value="Genomic_DNA"/>
</dbReference>
<accession>A0A7G2CT79</accession>
<dbReference type="AlphaFoldDB" id="A0A7G2CT79"/>
<proteinExistence type="predicted"/>
<dbReference type="VEuPathDB" id="TriTrypDB:ADEAN_000980100"/>
<evidence type="ECO:0000313" key="3">
    <source>
        <dbReference type="Proteomes" id="UP000515908"/>
    </source>
</evidence>
<dbReference type="Gene3D" id="1.25.40.10">
    <property type="entry name" value="Tetratricopeptide repeat domain"/>
    <property type="match status" value="1"/>
</dbReference>
<protein>
    <submittedName>
        <fullName evidence="2">Uncharacterized protein</fullName>
    </submittedName>
</protein>
<dbReference type="Proteomes" id="UP000515908">
    <property type="component" value="Chromosome 25"/>
</dbReference>
<evidence type="ECO:0000256" key="1">
    <source>
        <dbReference type="SAM" id="MobiDB-lite"/>
    </source>
</evidence>
<keyword evidence="3" id="KW-1185">Reference proteome</keyword>
<sequence>MREGRARGDVLSFFKMVEQLDEAKQARNPTFTASHTLVNNGLDLLTHLEAAKRMQTWQDALSLFTQSTNTTVRRSGADWEWSRTSPTATGIVPREEHLCVLLDTLAAGEQWDLIRGIGHYYGKSLPPVLTHVVRLLAYYAPVEGETEEQLAQARCTAAYDYLTHCKVPPPDRPVEAYTECLAACERANDWQGALRIVRSMGPNPLQGWRSAEEGEGEATTSEPVDGLAPPSPNVVSYATLIAVLEQCGKDKIAAEVLLRLPSLEQAEITASYAALIHVWSKQIYSKQQRRF</sequence>
<organism evidence="2 3">
    <name type="scientific">Angomonas deanei</name>
    <dbReference type="NCBI Taxonomy" id="59799"/>
    <lineage>
        <taxon>Eukaryota</taxon>
        <taxon>Discoba</taxon>
        <taxon>Euglenozoa</taxon>
        <taxon>Kinetoplastea</taxon>
        <taxon>Metakinetoplastina</taxon>
        <taxon>Trypanosomatida</taxon>
        <taxon>Trypanosomatidae</taxon>
        <taxon>Strigomonadinae</taxon>
        <taxon>Angomonas</taxon>
    </lineage>
</organism>
<evidence type="ECO:0000313" key="2">
    <source>
        <dbReference type="EMBL" id="CAD2222261.1"/>
    </source>
</evidence>
<gene>
    <name evidence="2" type="ORF">ADEAN_000980100</name>
</gene>
<dbReference type="OrthoDB" id="272846at2759"/>
<reference evidence="2 3" key="1">
    <citation type="submission" date="2020-08" db="EMBL/GenBank/DDBJ databases">
        <authorList>
            <person name="Newling K."/>
            <person name="Davey J."/>
            <person name="Forrester S."/>
        </authorList>
    </citation>
    <scope>NUCLEOTIDE SEQUENCE [LARGE SCALE GENOMIC DNA]</scope>
    <source>
        <strain evidence="3">Crithidia deanei Carvalho (ATCC PRA-265)</strain>
    </source>
</reference>